<name>A0A8S1E348_9INSE</name>
<keyword evidence="4" id="KW-1185">Reference proteome</keyword>
<dbReference type="AlphaFoldDB" id="A0A8S1E348"/>
<reference evidence="3 4" key="1">
    <citation type="submission" date="2020-04" db="EMBL/GenBank/DDBJ databases">
        <authorList>
            <person name="Alioto T."/>
            <person name="Alioto T."/>
            <person name="Gomez Garrido J."/>
        </authorList>
    </citation>
    <scope>NUCLEOTIDE SEQUENCE [LARGE SCALE GENOMIC DNA]</scope>
</reference>
<feature type="compositionally biased region" description="Basic residues" evidence="1">
    <location>
        <begin position="54"/>
        <end position="68"/>
    </location>
</feature>
<evidence type="ECO:0000256" key="2">
    <source>
        <dbReference type="SAM" id="Phobius"/>
    </source>
</evidence>
<feature type="region of interest" description="Disordered" evidence="1">
    <location>
        <begin position="44"/>
        <end position="70"/>
    </location>
</feature>
<sequence length="184" mass="20501">MRKMAQANLRGCERATIKSATGIAYRKANEWSTHETPRIICRLSRYQPGGGQTRPKRIRSKKERRNGKNSRAASLLHQVVAFKLGCGVRAGVEWWPAADPPIKAARHRPRQHQSLCSTLATVIMKVFVVLSALAAVALAKPQLVSPLAYNGFYNPLGYSYGYAAPALQAYSAPAVAYRRRRPRW</sequence>
<keyword evidence="2" id="KW-0472">Membrane</keyword>
<keyword evidence="2" id="KW-1133">Transmembrane helix</keyword>
<dbReference type="Proteomes" id="UP000494165">
    <property type="component" value="Unassembled WGS sequence"/>
</dbReference>
<accession>A0A8S1E348</accession>
<protein>
    <submittedName>
        <fullName evidence="3">Uncharacterized protein</fullName>
    </submittedName>
</protein>
<evidence type="ECO:0000313" key="4">
    <source>
        <dbReference type="Proteomes" id="UP000494165"/>
    </source>
</evidence>
<evidence type="ECO:0000313" key="3">
    <source>
        <dbReference type="EMBL" id="CAB3388491.1"/>
    </source>
</evidence>
<evidence type="ECO:0000256" key="1">
    <source>
        <dbReference type="SAM" id="MobiDB-lite"/>
    </source>
</evidence>
<comment type="caution">
    <text evidence="3">The sequence shown here is derived from an EMBL/GenBank/DDBJ whole genome shotgun (WGS) entry which is preliminary data.</text>
</comment>
<gene>
    <name evidence="3" type="ORF">CLODIP_2_CD15605</name>
</gene>
<keyword evidence="2" id="KW-0812">Transmembrane</keyword>
<dbReference type="EMBL" id="CADEPI010000795">
    <property type="protein sequence ID" value="CAB3388491.1"/>
    <property type="molecule type" value="Genomic_DNA"/>
</dbReference>
<feature type="transmembrane region" description="Helical" evidence="2">
    <location>
        <begin position="115"/>
        <end position="139"/>
    </location>
</feature>
<proteinExistence type="predicted"/>
<feature type="transmembrane region" description="Helical" evidence="2">
    <location>
        <begin position="159"/>
        <end position="177"/>
    </location>
</feature>
<organism evidence="3 4">
    <name type="scientific">Cloeon dipterum</name>
    <dbReference type="NCBI Taxonomy" id="197152"/>
    <lineage>
        <taxon>Eukaryota</taxon>
        <taxon>Metazoa</taxon>
        <taxon>Ecdysozoa</taxon>
        <taxon>Arthropoda</taxon>
        <taxon>Hexapoda</taxon>
        <taxon>Insecta</taxon>
        <taxon>Pterygota</taxon>
        <taxon>Palaeoptera</taxon>
        <taxon>Ephemeroptera</taxon>
        <taxon>Pisciforma</taxon>
        <taxon>Baetidae</taxon>
        <taxon>Cloeon</taxon>
    </lineage>
</organism>